<protein>
    <submittedName>
        <fullName evidence="2">Uncharacterized protein</fullName>
    </submittedName>
</protein>
<keyword evidence="3" id="KW-1185">Reference proteome</keyword>
<reference evidence="2" key="1">
    <citation type="submission" date="2024-04" db="EMBL/GenBank/DDBJ databases">
        <authorList>
            <consortium name="Molecular Ecology Group"/>
        </authorList>
    </citation>
    <scope>NUCLEOTIDE SEQUENCE</scope>
</reference>
<dbReference type="Proteomes" id="UP001497644">
    <property type="component" value="Unassembled WGS sequence"/>
</dbReference>
<feature type="region of interest" description="Disordered" evidence="1">
    <location>
        <begin position="21"/>
        <end position="72"/>
    </location>
</feature>
<gene>
    <name evidence="2" type="ORF">LPLAT_LOCUS11763</name>
</gene>
<proteinExistence type="predicted"/>
<feature type="compositionally biased region" description="Polar residues" evidence="1">
    <location>
        <begin position="21"/>
        <end position="33"/>
    </location>
</feature>
<dbReference type="AlphaFoldDB" id="A0AAV2N0L8"/>
<evidence type="ECO:0000256" key="1">
    <source>
        <dbReference type="SAM" id="MobiDB-lite"/>
    </source>
</evidence>
<accession>A0AAV2N0L8</accession>
<sequence>MVHPTGPKSVWVFLWASGPSSLTTTNSIQNTPLEKTLNGGEESKPTLTAPSRRAIEVRAANPFQRDGPSPEG</sequence>
<organism evidence="2 3">
    <name type="scientific">Lasius platythorax</name>
    <dbReference type="NCBI Taxonomy" id="488582"/>
    <lineage>
        <taxon>Eukaryota</taxon>
        <taxon>Metazoa</taxon>
        <taxon>Ecdysozoa</taxon>
        <taxon>Arthropoda</taxon>
        <taxon>Hexapoda</taxon>
        <taxon>Insecta</taxon>
        <taxon>Pterygota</taxon>
        <taxon>Neoptera</taxon>
        <taxon>Endopterygota</taxon>
        <taxon>Hymenoptera</taxon>
        <taxon>Apocrita</taxon>
        <taxon>Aculeata</taxon>
        <taxon>Formicoidea</taxon>
        <taxon>Formicidae</taxon>
        <taxon>Formicinae</taxon>
        <taxon>Lasius</taxon>
        <taxon>Lasius</taxon>
    </lineage>
</organism>
<evidence type="ECO:0000313" key="3">
    <source>
        <dbReference type="Proteomes" id="UP001497644"/>
    </source>
</evidence>
<comment type="caution">
    <text evidence="2">The sequence shown here is derived from an EMBL/GenBank/DDBJ whole genome shotgun (WGS) entry which is preliminary data.</text>
</comment>
<name>A0AAV2N0L8_9HYME</name>
<dbReference type="EMBL" id="CAXIPU020000963">
    <property type="protein sequence ID" value="CAL1672801.1"/>
    <property type="molecule type" value="Genomic_DNA"/>
</dbReference>
<evidence type="ECO:0000313" key="2">
    <source>
        <dbReference type="EMBL" id="CAL1672801.1"/>
    </source>
</evidence>